<evidence type="ECO:0000313" key="2">
    <source>
        <dbReference type="EMBL" id="QIV87382.1"/>
    </source>
</evidence>
<organism evidence="2 3">
    <name type="scientific">Glutamicibacter mishrai</name>
    <dbReference type="NCBI Taxonomy" id="1775880"/>
    <lineage>
        <taxon>Bacteria</taxon>
        <taxon>Bacillati</taxon>
        <taxon>Actinomycetota</taxon>
        <taxon>Actinomycetes</taxon>
        <taxon>Micrococcales</taxon>
        <taxon>Micrococcaceae</taxon>
        <taxon>Glutamicibacter</taxon>
    </lineage>
</organism>
<feature type="transmembrane region" description="Helical" evidence="1">
    <location>
        <begin position="119"/>
        <end position="138"/>
    </location>
</feature>
<evidence type="ECO:0000256" key="1">
    <source>
        <dbReference type="SAM" id="Phobius"/>
    </source>
</evidence>
<sequence length="571" mass="59893">MARSRFVSSAVRLVSGALLVAMGVLLLLNSASAIQVIIWLLSAGLLLAGLLRFLEMQDNASRRAPVFVAGLLLILSAFALPLARSASLPVLALCLSLALFFAGALRFASMAKGSRTPAFRGILTALTGVFGAVVSIFWPRLSLWVLGVVFGMWLVLLGLRALSTPLRNVLPAPPKWMRAVGSAGLTAFLHSQSSTSSADDFYLPPASVPNARGELIRSEPLAQQALENTEAWRILYTTASEDGSAAIASGIGTVPRDARGALPVISWANGTKGIASQCALSAGPNPYDDGPAIAREEMLSRGWAIVATDYVGLGTAGPHPYLVPQAEAHAVLDATRAAAQLDALAEQGMRLDERSVVWGHSQGGHAALATANEAKEYAPDLDILGVAAMAPASDLPHLAESIADTSAGKIVSSYIAASWNELYPQMDIVDRLTPRSELAVNQLSKNCFTGAGAVAGIAQASQLFEPVFSPEALDHGLSELLEQNSAPIPKGLPIFLSQGATDSLVVPSMQRNFVQASCQHGAQIGYAEYPGLDHMPLVGEGSALNQDLVRFTQSLLEGVTAYPKTASLCGK</sequence>
<keyword evidence="1" id="KW-1133">Transmembrane helix</keyword>
<dbReference type="Gene3D" id="3.40.50.1820">
    <property type="entry name" value="alpha/beta hydrolase"/>
    <property type="match status" value="1"/>
</dbReference>
<reference evidence="2 3" key="1">
    <citation type="submission" date="2018-09" db="EMBL/GenBank/DDBJ databases">
        <title>Glutamicibacter mishrai S5-52T (LMG 29155T = KCTC 39846T).</title>
        <authorList>
            <person name="Das S.K."/>
        </authorList>
    </citation>
    <scope>NUCLEOTIDE SEQUENCE [LARGE SCALE GENOMIC DNA]</scope>
    <source>
        <strain evidence="2 3">S5-52</strain>
    </source>
</reference>
<protein>
    <submittedName>
        <fullName evidence="2">Alpha/beta fold hydrolase</fullName>
    </submittedName>
</protein>
<name>A0A6H0SI89_9MICC</name>
<feature type="transmembrane region" description="Helical" evidence="1">
    <location>
        <begin position="89"/>
        <end position="107"/>
    </location>
</feature>
<dbReference type="InterPro" id="IPR029058">
    <property type="entry name" value="AB_hydrolase_fold"/>
</dbReference>
<dbReference type="PANTHER" id="PTHR34853:SF1">
    <property type="entry name" value="LIPASE 5"/>
    <property type="match status" value="1"/>
</dbReference>
<keyword evidence="2" id="KW-0378">Hydrolase</keyword>
<dbReference type="Proteomes" id="UP000502331">
    <property type="component" value="Chromosome"/>
</dbReference>
<feature type="transmembrane region" description="Helical" evidence="1">
    <location>
        <begin position="144"/>
        <end position="162"/>
    </location>
</feature>
<dbReference type="AlphaFoldDB" id="A0A6H0SI89"/>
<evidence type="ECO:0000313" key="3">
    <source>
        <dbReference type="Proteomes" id="UP000502331"/>
    </source>
</evidence>
<dbReference type="GO" id="GO:0016042">
    <property type="term" value="P:lipid catabolic process"/>
    <property type="evidence" value="ECO:0007669"/>
    <property type="project" value="InterPro"/>
</dbReference>
<dbReference type="Gene3D" id="1.10.260.130">
    <property type="match status" value="1"/>
</dbReference>
<gene>
    <name evidence="2" type="ORF">D3791_09755</name>
</gene>
<dbReference type="GO" id="GO:0004806">
    <property type="term" value="F:triacylglycerol lipase activity"/>
    <property type="evidence" value="ECO:0007669"/>
    <property type="project" value="InterPro"/>
</dbReference>
<feature type="transmembrane region" description="Helical" evidence="1">
    <location>
        <begin position="34"/>
        <end position="54"/>
    </location>
</feature>
<dbReference type="InterPro" id="IPR005152">
    <property type="entry name" value="Lipase_secreted"/>
</dbReference>
<dbReference type="PANTHER" id="PTHR34853">
    <property type="match status" value="1"/>
</dbReference>
<dbReference type="SUPFAM" id="SSF53474">
    <property type="entry name" value="alpha/beta-Hydrolases"/>
    <property type="match status" value="1"/>
</dbReference>
<accession>A0A6H0SI89</accession>
<keyword evidence="1" id="KW-0812">Transmembrane</keyword>
<dbReference type="EMBL" id="CP032549">
    <property type="protein sequence ID" value="QIV87382.1"/>
    <property type="molecule type" value="Genomic_DNA"/>
</dbReference>
<proteinExistence type="predicted"/>
<keyword evidence="3" id="KW-1185">Reference proteome</keyword>
<feature type="transmembrane region" description="Helical" evidence="1">
    <location>
        <begin position="9"/>
        <end position="28"/>
    </location>
</feature>
<feature type="transmembrane region" description="Helical" evidence="1">
    <location>
        <begin position="66"/>
        <end position="83"/>
    </location>
</feature>
<dbReference type="RefSeq" id="WP_172512054.1">
    <property type="nucleotide sequence ID" value="NZ_CP032549.1"/>
</dbReference>
<dbReference type="Pfam" id="PF03583">
    <property type="entry name" value="LIP"/>
    <property type="match status" value="1"/>
</dbReference>
<keyword evidence="1" id="KW-0472">Membrane</keyword>